<evidence type="ECO:0000313" key="6">
    <source>
        <dbReference type="Proteomes" id="UP000231019"/>
    </source>
</evidence>
<dbReference type="SUPFAM" id="SSF48403">
    <property type="entry name" value="Ankyrin repeat"/>
    <property type="match status" value="2"/>
</dbReference>
<evidence type="ECO:0000313" key="5">
    <source>
        <dbReference type="EMBL" id="PIW18288.1"/>
    </source>
</evidence>
<feature type="repeat" description="ANK" evidence="3">
    <location>
        <begin position="93"/>
        <end position="126"/>
    </location>
</feature>
<evidence type="ECO:0000256" key="4">
    <source>
        <dbReference type="SAM" id="SignalP"/>
    </source>
</evidence>
<feature type="repeat" description="ANK" evidence="3">
    <location>
        <begin position="65"/>
        <end position="92"/>
    </location>
</feature>
<dbReference type="PROSITE" id="PS50297">
    <property type="entry name" value="ANK_REP_REGION"/>
    <property type="match status" value="6"/>
</dbReference>
<dbReference type="PANTHER" id="PTHR24198:SF165">
    <property type="entry name" value="ANKYRIN REPEAT-CONTAINING PROTEIN-RELATED"/>
    <property type="match status" value="1"/>
</dbReference>
<comment type="caution">
    <text evidence="5">The sequence shown here is derived from an EMBL/GenBank/DDBJ whole genome shotgun (WGS) entry which is preliminary data.</text>
</comment>
<dbReference type="PANTHER" id="PTHR24198">
    <property type="entry name" value="ANKYRIN REPEAT AND PROTEIN KINASE DOMAIN-CONTAINING PROTEIN"/>
    <property type="match status" value="1"/>
</dbReference>
<proteinExistence type="predicted"/>
<dbReference type="SMART" id="SM00248">
    <property type="entry name" value="ANK"/>
    <property type="match status" value="12"/>
</dbReference>
<accession>A0A2M7G8E1</accession>
<name>A0A2M7G8E1_9BACT</name>
<feature type="signal peptide" evidence="4">
    <location>
        <begin position="1"/>
        <end position="23"/>
    </location>
</feature>
<protein>
    <submittedName>
        <fullName evidence="5">Uncharacterized protein</fullName>
    </submittedName>
</protein>
<dbReference type="EMBL" id="PFFQ01000013">
    <property type="protein sequence ID" value="PIW18288.1"/>
    <property type="molecule type" value="Genomic_DNA"/>
</dbReference>
<feature type="repeat" description="ANK" evidence="3">
    <location>
        <begin position="496"/>
        <end position="528"/>
    </location>
</feature>
<evidence type="ECO:0000256" key="1">
    <source>
        <dbReference type="ARBA" id="ARBA00022737"/>
    </source>
</evidence>
<sequence>MKHAIFALVLAGSVLLSPPSVWANPAQDLVLEALRGNSAGVEKALLVGADPNQLIPYGTTQIRILSWASRWGNLHLMQLLIDKGADPNARDLAGYTPIKWAVAFSDQIEVLEFLVKNGADINLADAEGYTPLMSAAMGGNLEIVKFLIEKGAKLQAQTDEGYNALLSAARYGHMEVLEYFIHQGSDLAYQDRLGRSVLTEAIWGNHLEVVSYYLRFAKDPQARSKALKYAQTYQNTEILQFLNSQSEAASPQSANENLLQAVKTGNIPALQAALAQGASPHAQDATGKSALNMSIQSGKIESVQVLLEAGAELNPRDSRAVSPLMLATAMGQTEIVKILLAKGADPQAVNPAGASLIETAALLGHGEIFKLFLQSEPQPNSIKEKVLFLACGCQDGNPEIEEPDVLRNRLGLTTWLLETSAFESANLQAALVCAASHGYLPLTQLLLDKGAVAKGRTPQGEPLLLTLLGNAYLENSLELIQVFLERGADPNAQSAQGETALMRAAEWETPAVLKYLLEKGAQPDLKDTQGKTALDYAKKANKLENIRFLAHLCK</sequence>
<feature type="repeat" description="ANK" evidence="3">
    <location>
        <begin position="286"/>
        <end position="318"/>
    </location>
</feature>
<dbReference type="PROSITE" id="PS50088">
    <property type="entry name" value="ANK_REPEAT"/>
    <property type="match status" value="7"/>
</dbReference>
<dbReference type="Pfam" id="PF00023">
    <property type="entry name" value="Ank"/>
    <property type="match status" value="1"/>
</dbReference>
<feature type="repeat" description="ANK" evidence="3">
    <location>
        <begin position="319"/>
        <end position="351"/>
    </location>
</feature>
<keyword evidence="1" id="KW-0677">Repeat</keyword>
<feature type="repeat" description="ANK" evidence="3">
    <location>
        <begin position="160"/>
        <end position="192"/>
    </location>
</feature>
<dbReference type="InterPro" id="IPR036770">
    <property type="entry name" value="Ankyrin_rpt-contain_sf"/>
</dbReference>
<dbReference type="Gene3D" id="1.25.40.20">
    <property type="entry name" value="Ankyrin repeat-containing domain"/>
    <property type="match status" value="4"/>
</dbReference>
<dbReference type="Pfam" id="PF12796">
    <property type="entry name" value="Ank_2"/>
    <property type="match status" value="3"/>
</dbReference>
<evidence type="ECO:0000256" key="3">
    <source>
        <dbReference type="PROSITE-ProRule" id="PRU00023"/>
    </source>
</evidence>
<organism evidence="5 6">
    <name type="scientific">bacterium (Candidatus Blackallbacteria) CG17_big_fil_post_rev_8_21_14_2_50_48_46</name>
    <dbReference type="NCBI Taxonomy" id="2014261"/>
    <lineage>
        <taxon>Bacteria</taxon>
        <taxon>Candidatus Blackallbacteria</taxon>
    </lineage>
</organism>
<feature type="chain" id="PRO_5014753545" evidence="4">
    <location>
        <begin position="24"/>
        <end position="554"/>
    </location>
</feature>
<dbReference type="PRINTS" id="PR01415">
    <property type="entry name" value="ANKYRIN"/>
</dbReference>
<dbReference type="AlphaFoldDB" id="A0A2M7G8E1"/>
<reference evidence="5 6" key="1">
    <citation type="submission" date="2017-09" db="EMBL/GenBank/DDBJ databases">
        <title>Depth-based differentiation of microbial function through sediment-hosted aquifers and enrichment of novel symbionts in the deep terrestrial subsurface.</title>
        <authorList>
            <person name="Probst A.J."/>
            <person name="Ladd B."/>
            <person name="Jarett J.K."/>
            <person name="Geller-Mcgrath D.E."/>
            <person name="Sieber C.M."/>
            <person name="Emerson J.B."/>
            <person name="Anantharaman K."/>
            <person name="Thomas B.C."/>
            <person name="Malmstrom R."/>
            <person name="Stieglmeier M."/>
            <person name="Klingl A."/>
            <person name="Woyke T."/>
            <person name="Ryan C.M."/>
            <person name="Banfield J.F."/>
        </authorList>
    </citation>
    <scope>NUCLEOTIDE SEQUENCE [LARGE SCALE GENOMIC DNA]</scope>
    <source>
        <strain evidence="5">CG17_big_fil_post_rev_8_21_14_2_50_48_46</strain>
    </source>
</reference>
<keyword evidence="4" id="KW-0732">Signal</keyword>
<feature type="repeat" description="ANK" evidence="3">
    <location>
        <begin position="127"/>
        <end position="159"/>
    </location>
</feature>
<dbReference type="InterPro" id="IPR002110">
    <property type="entry name" value="Ankyrin_rpt"/>
</dbReference>
<keyword evidence="2 3" id="KW-0040">ANK repeat</keyword>
<dbReference type="Proteomes" id="UP000231019">
    <property type="component" value="Unassembled WGS sequence"/>
</dbReference>
<evidence type="ECO:0000256" key="2">
    <source>
        <dbReference type="ARBA" id="ARBA00023043"/>
    </source>
</evidence>
<gene>
    <name evidence="5" type="ORF">COW36_05840</name>
</gene>